<keyword evidence="3 9" id="KW-0808">Transferase</keyword>
<proteinExistence type="predicted"/>
<evidence type="ECO:0000256" key="5">
    <source>
        <dbReference type="ARBA" id="ARBA00023159"/>
    </source>
</evidence>
<dbReference type="NCBIfam" id="TIGR00589">
    <property type="entry name" value="ogt"/>
    <property type="match status" value="1"/>
</dbReference>
<dbReference type="InterPro" id="IPR036388">
    <property type="entry name" value="WH-like_DNA-bd_sf"/>
</dbReference>
<dbReference type="Gene3D" id="1.10.10.10">
    <property type="entry name" value="Winged helix-like DNA-binding domain superfamily/Winged helix DNA-binding domain"/>
    <property type="match status" value="1"/>
</dbReference>
<dbReference type="CDD" id="cd06445">
    <property type="entry name" value="ATase"/>
    <property type="match status" value="1"/>
</dbReference>
<dbReference type="InterPro" id="IPR001497">
    <property type="entry name" value="MethylDNA_cys_MeTrfase_AS"/>
</dbReference>
<dbReference type="PROSITE" id="PS01124">
    <property type="entry name" value="HTH_ARAC_FAMILY_2"/>
    <property type="match status" value="1"/>
</dbReference>
<dbReference type="InterPro" id="IPR004026">
    <property type="entry name" value="Ada_DNA_repair_Zn-bd"/>
</dbReference>
<dbReference type="SUPFAM" id="SSF46767">
    <property type="entry name" value="Methylated DNA-protein cysteine methyltransferase, C-terminal domain"/>
    <property type="match status" value="1"/>
</dbReference>
<dbReference type="Pfam" id="PF01035">
    <property type="entry name" value="DNA_binding_1"/>
    <property type="match status" value="1"/>
</dbReference>
<evidence type="ECO:0000256" key="3">
    <source>
        <dbReference type="ARBA" id="ARBA00022679"/>
    </source>
</evidence>
<dbReference type="Pfam" id="PF12833">
    <property type="entry name" value="HTH_18"/>
    <property type="match status" value="1"/>
</dbReference>
<dbReference type="PANTHER" id="PTHR10815">
    <property type="entry name" value="METHYLATED-DNA--PROTEIN-CYSTEINE METHYLTRANSFERASE"/>
    <property type="match status" value="1"/>
</dbReference>
<dbReference type="PANTHER" id="PTHR10815:SF13">
    <property type="entry name" value="METHYLATED-DNA--PROTEIN-CYSTEINE METHYLTRANSFERASE"/>
    <property type="match status" value="1"/>
</dbReference>
<organism evidence="9 10">
    <name type="scientific">Litorivicinus lipolyticus</name>
    <dbReference type="NCBI Taxonomy" id="418701"/>
    <lineage>
        <taxon>Bacteria</taxon>
        <taxon>Pseudomonadati</taxon>
        <taxon>Pseudomonadota</taxon>
        <taxon>Gammaproteobacteria</taxon>
        <taxon>Oceanospirillales</taxon>
        <taxon>Litorivicinaceae</taxon>
        <taxon>Litorivicinus</taxon>
    </lineage>
</organism>
<keyword evidence="2 9" id="KW-0489">Methyltransferase</keyword>
<protein>
    <submittedName>
        <fullName evidence="9">Methylated-DNA--[protein]-cysteine S-methyltransferase</fullName>
        <ecNumber evidence="9">2.1.1.63</ecNumber>
    </submittedName>
</protein>
<dbReference type="Gene3D" id="3.40.10.10">
    <property type="entry name" value="DNA Methylphosphotriester Repair Domain"/>
    <property type="match status" value="1"/>
</dbReference>
<dbReference type="Pfam" id="PF02805">
    <property type="entry name" value="Ada_Zn_binding"/>
    <property type="match status" value="1"/>
</dbReference>
<dbReference type="SUPFAM" id="SSF53155">
    <property type="entry name" value="Methylated DNA-protein cysteine methyltransferase domain"/>
    <property type="match status" value="1"/>
</dbReference>
<dbReference type="InterPro" id="IPR014048">
    <property type="entry name" value="MethylDNA_cys_MeTrfase_DNA-bd"/>
</dbReference>
<dbReference type="AlphaFoldDB" id="A0A5Q2Q940"/>
<reference evidence="9 10" key="1">
    <citation type="submission" date="2019-11" db="EMBL/GenBank/DDBJ databases">
        <authorList>
            <person name="Khan S.A."/>
            <person name="Jeon C.O."/>
            <person name="Chun B.H."/>
        </authorList>
    </citation>
    <scope>NUCLEOTIDE SEQUENCE [LARGE SCALE GENOMIC DNA]</scope>
    <source>
        <strain evidence="9 10">IMCC 1097</strain>
    </source>
</reference>
<dbReference type="SUPFAM" id="SSF57884">
    <property type="entry name" value="Ada DNA repair protein, N-terminal domain (N-Ada 10)"/>
    <property type="match status" value="1"/>
</dbReference>
<feature type="domain" description="HTH araC/xylS-type" evidence="8">
    <location>
        <begin position="92"/>
        <end position="179"/>
    </location>
</feature>
<dbReference type="GO" id="GO:0032259">
    <property type="term" value="P:methylation"/>
    <property type="evidence" value="ECO:0007669"/>
    <property type="project" value="UniProtKB-KW"/>
</dbReference>
<dbReference type="InterPro" id="IPR036217">
    <property type="entry name" value="MethylDNA_cys_MeTrfase_DNAb"/>
</dbReference>
<evidence type="ECO:0000256" key="4">
    <source>
        <dbReference type="ARBA" id="ARBA00022763"/>
    </source>
</evidence>
<evidence type="ECO:0000313" key="9">
    <source>
        <dbReference type="EMBL" id="QGG79663.1"/>
    </source>
</evidence>
<dbReference type="InterPro" id="IPR036631">
    <property type="entry name" value="MGMT_N_sf"/>
</dbReference>
<dbReference type="KEGG" id="llp:GH975_03400"/>
<dbReference type="Gene3D" id="3.30.160.70">
    <property type="entry name" value="Methylated DNA-protein cysteine methyltransferase domain"/>
    <property type="match status" value="1"/>
</dbReference>
<evidence type="ECO:0000256" key="1">
    <source>
        <dbReference type="ARBA" id="ARBA00001286"/>
    </source>
</evidence>
<name>A0A5Q2Q940_9GAMM</name>
<dbReference type="PROSITE" id="PS00374">
    <property type="entry name" value="MGMT"/>
    <property type="match status" value="1"/>
</dbReference>
<dbReference type="InterPro" id="IPR018060">
    <property type="entry name" value="HTH_AraC"/>
</dbReference>
<dbReference type="RefSeq" id="WP_153713167.1">
    <property type="nucleotide sequence ID" value="NZ_CP045871.1"/>
</dbReference>
<evidence type="ECO:0000313" key="10">
    <source>
        <dbReference type="Proteomes" id="UP000388235"/>
    </source>
</evidence>
<dbReference type="GO" id="GO:0008270">
    <property type="term" value="F:zinc ion binding"/>
    <property type="evidence" value="ECO:0007669"/>
    <property type="project" value="InterPro"/>
</dbReference>
<evidence type="ECO:0000256" key="6">
    <source>
        <dbReference type="ARBA" id="ARBA00023204"/>
    </source>
</evidence>
<comment type="catalytic activity">
    <reaction evidence="1">
        <text>a 4-O-methyl-thymidine in DNA + L-cysteinyl-[protein] = a thymidine in DNA + S-methyl-L-cysteinyl-[protein]</text>
        <dbReference type="Rhea" id="RHEA:53428"/>
        <dbReference type="Rhea" id="RHEA-COMP:10131"/>
        <dbReference type="Rhea" id="RHEA-COMP:10132"/>
        <dbReference type="Rhea" id="RHEA-COMP:13555"/>
        <dbReference type="Rhea" id="RHEA-COMP:13556"/>
        <dbReference type="ChEBI" id="CHEBI:29950"/>
        <dbReference type="ChEBI" id="CHEBI:82612"/>
        <dbReference type="ChEBI" id="CHEBI:137386"/>
        <dbReference type="ChEBI" id="CHEBI:137387"/>
        <dbReference type="EC" id="2.1.1.63"/>
    </reaction>
</comment>
<dbReference type="GO" id="GO:0003700">
    <property type="term" value="F:DNA-binding transcription factor activity"/>
    <property type="evidence" value="ECO:0007669"/>
    <property type="project" value="InterPro"/>
</dbReference>
<comment type="catalytic activity">
    <reaction evidence="7">
        <text>a 6-O-methyl-2'-deoxyguanosine in DNA + L-cysteinyl-[protein] = S-methyl-L-cysteinyl-[protein] + a 2'-deoxyguanosine in DNA</text>
        <dbReference type="Rhea" id="RHEA:24000"/>
        <dbReference type="Rhea" id="RHEA-COMP:10131"/>
        <dbReference type="Rhea" id="RHEA-COMP:10132"/>
        <dbReference type="Rhea" id="RHEA-COMP:11367"/>
        <dbReference type="Rhea" id="RHEA-COMP:11368"/>
        <dbReference type="ChEBI" id="CHEBI:29950"/>
        <dbReference type="ChEBI" id="CHEBI:82612"/>
        <dbReference type="ChEBI" id="CHEBI:85445"/>
        <dbReference type="ChEBI" id="CHEBI:85448"/>
        <dbReference type="EC" id="2.1.1.63"/>
    </reaction>
</comment>
<dbReference type="EC" id="2.1.1.63" evidence="9"/>
<dbReference type="GO" id="GO:0043565">
    <property type="term" value="F:sequence-specific DNA binding"/>
    <property type="evidence" value="ECO:0007669"/>
    <property type="project" value="InterPro"/>
</dbReference>
<dbReference type="Proteomes" id="UP000388235">
    <property type="component" value="Chromosome"/>
</dbReference>
<keyword evidence="5" id="KW-0010">Activator</keyword>
<keyword evidence="6" id="KW-0234">DNA repair</keyword>
<dbReference type="EMBL" id="CP045871">
    <property type="protein sequence ID" value="QGG79663.1"/>
    <property type="molecule type" value="Genomic_DNA"/>
</dbReference>
<gene>
    <name evidence="9" type="ORF">GH975_03400</name>
</gene>
<dbReference type="InterPro" id="IPR035451">
    <property type="entry name" value="Ada-like_dom_sf"/>
</dbReference>
<dbReference type="GO" id="GO:0006281">
    <property type="term" value="P:DNA repair"/>
    <property type="evidence" value="ECO:0007669"/>
    <property type="project" value="UniProtKB-KW"/>
</dbReference>
<sequence length="345" mass="36968">MTSKSEQAWAVAGQVALATRDPSIDGHLWYGVMTTGVYCRISCPSPAPKPDNTRFFSSPSAALAAGFRACKRCHPDQLVPMPPYLERAMGALAKGVSPTQTAARLGIAPATLSRAFKRWLGFSPKQLELFAKTDRFKARMLDGQGVMRAALDAGFNDDKALYRSASTYVGMTPGAYGGDRLLTFGLAAVPLGWLLVAMHRHGLVFAGLGGTPGEVMLDLLRRFPNARLAPMDEAAGDALQTLSGQLAGGPWQSIPVELAATAFRLRVWHALRDIAPGQTLNYAELAARLDSPTAARAIGSACAANPICLSIPCHRVLPKSGGLGGYYWRPWRKAFLLALESRSTQ</sequence>
<accession>A0A5Q2Q940</accession>
<dbReference type="GO" id="GO:0003908">
    <property type="term" value="F:methylated-DNA-[protein]-cysteine S-methyltransferase activity"/>
    <property type="evidence" value="ECO:0007669"/>
    <property type="project" value="UniProtKB-EC"/>
</dbReference>
<keyword evidence="10" id="KW-1185">Reference proteome</keyword>
<dbReference type="SMART" id="SM00342">
    <property type="entry name" value="HTH_ARAC"/>
    <property type="match status" value="1"/>
</dbReference>
<evidence type="ECO:0000256" key="7">
    <source>
        <dbReference type="ARBA" id="ARBA00049348"/>
    </source>
</evidence>
<evidence type="ECO:0000259" key="8">
    <source>
        <dbReference type="PROSITE" id="PS01124"/>
    </source>
</evidence>
<dbReference type="Gene3D" id="1.10.10.60">
    <property type="entry name" value="Homeodomain-like"/>
    <property type="match status" value="1"/>
</dbReference>
<dbReference type="OrthoDB" id="9811249at2"/>
<keyword evidence="4" id="KW-0227">DNA damage</keyword>
<evidence type="ECO:0000256" key="2">
    <source>
        <dbReference type="ARBA" id="ARBA00022603"/>
    </source>
</evidence>